<dbReference type="PROSITE" id="PS50109">
    <property type="entry name" value="HIS_KIN"/>
    <property type="match status" value="1"/>
</dbReference>
<dbReference type="CDD" id="cd17546">
    <property type="entry name" value="REC_hyHK_CKI1_RcsC-like"/>
    <property type="match status" value="1"/>
</dbReference>
<protein>
    <recommendedName>
        <fullName evidence="2">histidine kinase</fullName>
        <ecNumber evidence="2">2.7.13.3</ecNumber>
    </recommendedName>
</protein>
<feature type="domain" description="Response regulatory" evidence="8">
    <location>
        <begin position="497"/>
        <end position="614"/>
    </location>
</feature>
<dbReference type="CDD" id="cd00082">
    <property type="entry name" value="HisKA"/>
    <property type="match status" value="1"/>
</dbReference>
<dbReference type="EC" id="2.7.13.3" evidence="2"/>
<dbReference type="AlphaFoldDB" id="A0A1V4TAR9"/>
<feature type="modified residue" description="4-aspartylphosphate" evidence="5">
    <location>
        <position position="546"/>
    </location>
</feature>
<dbReference type="InterPro" id="IPR005467">
    <property type="entry name" value="His_kinase_dom"/>
</dbReference>
<organism evidence="9 10">
    <name type="scientific">Oceanospirillum multiglobuliferum</name>
    <dbReference type="NCBI Taxonomy" id="64969"/>
    <lineage>
        <taxon>Bacteria</taxon>
        <taxon>Pseudomonadati</taxon>
        <taxon>Pseudomonadota</taxon>
        <taxon>Gammaproteobacteria</taxon>
        <taxon>Oceanospirillales</taxon>
        <taxon>Oceanospirillaceae</taxon>
        <taxon>Oceanospirillum</taxon>
    </lineage>
</organism>
<dbReference type="SUPFAM" id="SSF52172">
    <property type="entry name" value="CheY-like"/>
    <property type="match status" value="1"/>
</dbReference>
<dbReference type="Gene3D" id="1.10.287.130">
    <property type="match status" value="1"/>
</dbReference>
<dbReference type="InterPro" id="IPR011006">
    <property type="entry name" value="CheY-like_superfamily"/>
</dbReference>
<dbReference type="SUPFAM" id="SSF55874">
    <property type="entry name" value="ATPase domain of HSP90 chaperone/DNA topoisomerase II/histidine kinase"/>
    <property type="match status" value="1"/>
</dbReference>
<comment type="catalytic activity">
    <reaction evidence="1">
        <text>ATP + protein L-histidine = ADP + protein N-phospho-L-histidine.</text>
        <dbReference type="EC" id="2.7.13.3"/>
    </reaction>
</comment>
<dbReference type="STRING" id="64969.SAMN02745127_02027"/>
<dbReference type="PANTHER" id="PTHR45339">
    <property type="entry name" value="HYBRID SIGNAL TRANSDUCTION HISTIDINE KINASE J"/>
    <property type="match status" value="1"/>
</dbReference>
<dbReference type="InterPro" id="IPR003661">
    <property type="entry name" value="HisK_dim/P_dom"/>
</dbReference>
<evidence type="ECO:0000256" key="1">
    <source>
        <dbReference type="ARBA" id="ARBA00000085"/>
    </source>
</evidence>
<evidence type="ECO:0000256" key="3">
    <source>
        <dbReference type="ARBA" id="ARBA00022553"/>
    </source>
</evidence>
<feature type="transmembrane region" description="Helical" evidence="6">
    <location>
        <begin position="22"/>
        <end position="40"/>
    </location>
</feature>
<dbReference type="InterPro" id="IPR036097">
    <property type="entry name" value="HisK_dim/P_sf"/>
</dbReference>
<dbReference type="FunFam" id="3.30.565.10:FF:000010">
    <property type="entry name" value="Sensor histidine kinase RcsC"/>
    <property type="match status" value="1"/>
</dbReference>
<dbReference type="PROSITE" id="PS50110">
    <property type="entry name" value="RESPONSE_REGULATORY"/>
    <property type="match status" value="1"/>
</dbReference>
<dbReference type="GO" id="GO:0000155">
    <property type="term" value="F:phosphorelay sensor kinase activity"/>
    <property type="evidence" value="ECO:0007669"/>
    <property type="project" value="InterPro"/>
</dbReference>
<keyword evidence="6" id="KW-1133">Transmembrane helix</keyword>
<dbReference type="PRINTS" id="PR00344">
    <property type="entry name" value="BCTRLSENSOR"/>
</dbReference>
<dbReference type="SMART" id="SM00388">
    <property type="entry name" value="HisKA"/>
    <property type="match status" value="1"/>
</dbReference>
<keyword evidence="10" id="KW-1185">Reference proteome</keyword>
<dbReference type="PANTHER" id="PTHR45339:SF1">
    <property type="entry name" value="HYBRID SIGNAL TRANSDUCTION HISTIDINE KINASE J"/>
    <property type="match status" value="1"/>
</dbReference>
<sequence length="618" mass="69254">MAAENHRGLLIAMKNLHRYQPVALAGTLLILVCVIAFSLFKLEKEIDEFGLFTKDERYWNSTRVEMELLRLINQLNFFVITETDESRAAIDIRKEILWSRVNIITQGSTKELIEQIDQSSLETAYRLIGLLEKLDRDIASLTPNKAKHYSAQFEDFVALYMQASRTVASAISEVESTFAIKVQHNYRLMAMLLLLVLMIGSLFTWVNYRELRRNQRLAREAAAANQAKSEFLSNMSHEIRTPLNGIIGSLQLMRLEQLPPTLTPLIQDMNACSQNLLQLLNSILDLSRLQQQKLQLEYQAFSLHQAVEDVVRVVNGSIQSKKLQLNIRKDPALPSIIMGDHFRLQQVLINLLSNAAKFTSEGHVTLRLLLNRQLDEQHYEIKIEVSDTGIGISPEAQQQIFSPFTQADSSTTRRFGGSGLGLSLCKEIISSMGGEIGVRSQIGQGSTFWILLNVEVADSTAVITNMESAIPDVQATALVSASNHHQAKNSDSDRPALILVVEDNVINANLAGAILKKLGYQCEFAENGQIAFEMCQQQQYQLILMDCQMPVMDGLACTFKLRAESNLNQSTPIVALTANAMLEDQQRCIEVGMNAFIAKPVSIQRLQGVLEQYIAELK</sequence>
<keyword evidence="3 5" id="KW-0597">Phosphoprotein</keyword>
<keyword evidence="6" id="KW-0472">Membrane</keyword>
<dbReference type="Pfam" id="PF00512">
    <property type="entry name" value="HisKA"/>
    <property type="match status" value="1"/>
</dbReference>
<dbReference type="InterPro" id="IPR036890">
    <property type="entry name" value="HATPase_C_sf"/>
</dbReference>
<evidence type="ECO:0000256" key="6">
    <source>
        <dbReference type="SAM" id="Phobius"/>
    </source>
</evidence>
<dbReference type="Gene3D" id="3.30.565.10">
    <property type="entry name" value="Histidine kinase-like ATPase, C-terminal domain"/>
    <property type="match status" value="1"/>
</dbReference>
<dbReference type="SMART" id="SM00448">
    <property type="entry name" value="REC"/>
    <property type="match status" value="1"/>
</dbReference>
<evidence type="ECO:0000256" key="5">
    <source>
        <dbReference type="PROSITE-ProRule" id="PRU00169"/>
    </source>
</evidence>
<dbReference type="InterPro" id="IPR003594">
    <property type="entry name" value="HATPase_dom"/>
</dbReference>
<dbReference type="Gene3D" id="3.40.50.2300">
    <property type="match status" value="1"/>
</dbReference>
<dbReference type="Pfam" id="PF02518">
    <property type="entry name" value="HATPase_c"/>
    <property type="match status" value="1"/>
</dbReference>
<dbReference type="InterPro" id="IPR004358">
    <property type="entry name" value="Sig_transdc_His_kin-like_C"/>
</dbReference>
<evidence type="ECO:0000256" key="2">
    <source>
        <dbReference type="ARBA" id="ARBA00012438"/>
    </source>
</evidence>
<accession>A0A1V4TAR9</accession>
<reference evidence="9 10" key="1">
    <citation type="submission" date="2017-01" db="EMBL/GenBank/DDBJ databases">
        <title>Genome Sequencing of a Marine Spirillum, Oceanospirillum multiglobuliferum ATCC 33336, from Japan.</title>
        <authorList>
            <person name="Carney J.G."/>
            <person name="Trachtenberg A.M."/>
            <person name="Rheaume B.A."/>
            <person name="Linnane J.D."/>
            <person name="Pitts N.L."/>
            <person name="Mykles D.L."/>
            <person name="Maclea K.S."/>
        </authorList>
    </citation>
    <scope>NUCLEOTIDE SEQUENCE [LARGE SCALE GENOMIC DNA]</scope>
    <source>
        <strain evidence="9 10">ATCC 33336</strain>
    </source>
</reference>
<evidence type="ECO:0000313" key="9">
    <source>
        <dbReference type="EMBL" id="OPX57104.1"/>
    </source>
</evidence>
<keyword evidence="6" id="KW-0812">Transmembrane</keyword>
<feature type="transmembrane region" description="Helical" evidence="6">
    <location>
        <begin position="188"/>
        <end position="208"/>
    </location>
</feature>
<gene>
    <name evidence="9" type="ORF">BTE48_01365</name>
</gene>
<evidence type="ECO:0000259" key="8">
    <source>
        <dbReference type="PROSITE" id="PS50110"/>
    </source>
</evidence>
<evidence type="ECO:0000313" key="10">
    <source>
        <dbReference type="Proteomes" id="UP000191418"/>
    </source>
</evidence>
<dbReference type="Pfam" id="PF00072">
    <property type="entry name" value="Response_reg"/>
    <property type="match status" value="1"/>
</dbReference>
<comment type="caution">
    <text evidence="9">The sequence shown here is derived from an EMBL/GenBank/DDBJ whole genome shotgun (WGS) entry which is preliminary data.</text>
</comment>
<dbReference type="EMBL" id="MTSM01000001">
    <property type="protein sequence ID" value="OPX57104.1"/>
    <property type="molecule type" value="Genomic_DNA"/>
</dbReference>
<evidence type="ECO:0000259" key="7">
    <source>
        <dbReference type="PROSITE" id="PS50109"/>
    </source>
</evidence>
<name>A0A1V4TAR9_9GAMM</name>
<proteinExistence type="predicted"/>
<evidence type="ECO:0000256" key="4">
    <source>
        <dbReference type="ARBA" id="ARBA00023012"/>
    </source>
</evidence>
<keyword evidence="4" id="KW-0902">Two-component regulatory system</keyword>
<dbReference type="InterPro" id="IPR001789">
    <property type="entry name" value="Sig_transdc_resp-reg_receiver"/>
</dbReference>
<dbReference type="SMART" id="SM00387">
    <property type="entry name" value="HATPase_c"/>
    <property type="match status" value="1"/>
</dbReference>
<dbReference type="CDD" id="cd16922">
    <property type="entry name" value="HATPase_EvgS-ArcB-TorS-like"/>
    <property type="match status" value="1"/>
</dbReference>
<dbReference type="Proteomes" id="UP000191418">
    <property type="component" value="Unassembled WGS sequence"/>
</dbReference>
<dbReference type="SUPFAM" id="SSF47384">
    <property type="entry name" value="Homodimeric domain of signal transducing histidine kinase"/>
    <property type="match status" value="1"/>
</dbReference>
<feature type="domain" description="Histidine kinase" evidence="7">
    <location>
        <begin position="234"/>
        <end position="456"/>
    </location>
</feature>